<dbReference type="InterPro" id="IPR001811">
    <property type="entry name" value="Chemokine_IL8-like_dom"/>
</dbReference>
<keyword evidence="5" id="KW-1185">Reference proteome</keyword>
<dbReference type="Pfam" id="PF00048">
    <property type="entry name" value="IL8"/>
    <property type="match status" value="1"/>
</dbReference>
<dbReference type="AlphaFoldDB" id="A0A2G9RSY6"/>
<evidence type="ECO:0000256" key="2">
    <source>
        <dbReference type="SAM" id="SignalP"/>
    </source>
</evidence>
<dbReference type="GO" id="GO:0005615">
    <property type="term" value="C:extracellular space"/>
    <property type="evidence" value="ECO:0007669"/>
    <property type="project" value="UniProtKB-KW"/>
</dbReference>
<feature type="domain" description="Chemokine interleukin-8-like" evidence="3">
    <location>
        <begin position="29"/>
        <end position="71"/>
    </location>
</feature>
<sequence length="89" mass="10454">MATRRNLYVLSFAFLVMVLDVSQAFGSHDCCIKYSKKKPSLKIIDGYYQQKSTEICDIDAIMNQRTQKGKRRRLKTLKKSCNRLKKQLY</sequence>
<reference evidence="5" key="1">
    <citation type="journal article" date="2017" name="Nat. Commun.">
        <title>The North American bullfrog draft genome provides insight into hormonal regulation of long noncoding RNA.</title>
        <authorList>
            <person name="Hammond S.A."/>
            <person name="Warren R.L."/>
            <person name="Vandervalk B.P."/>
            <person name="Kucuk E."/>
            <person name="Khan H."/>
            <person name="Gibb E.A."/>
            <person name="Pandoh P."/>
            <person name="Kirk H."/>
            <person name="Zhao Y."/>
            <person name="Jones M."/>
            <person name="Mungall A.J."/>
            <person name="Coope R."/>
            <person name="Pleasance S."/>
            <person name="Moore R.A."/>
            <person name="Holt R.A."/>
            <person name="Round J.M."/>
            <person name="Ohora S."/>
            <person name="Walle B.V."/>
            <person name="Veldhoen N."/>
            <person name="Helbing C.C."/>
            <person name="Birol I."/>
        </authorList>
    </citation>
    <scope>NUCLEOTIDE SEQUENCE [LARGE SCALE GENOMIC DNA]</scope>
</reference>
<accession>A0A2G9RSY6</accession>
<dbReference type="InterPro" id="IPR036048">
    <property type="entry name" value="Interleukin_8-like_sf"/>
</dbReference>
<evidence type="ECO:0000256" key="1">
    <source>
        <dbReference type="ARBA" id="ARBA00022514"/>
    </source>
</evidence>
<proteinExistence type="predicted"/>
<dbReference type="GO" id="GO:0006955">
    <property type="term" value="P:immune response"/>
    <property type="evidence" value="ECO:0007669"/>
    <property type="project" value="InterPro"/>
</dbReference>
<dbReference type="EMBL" id="KV933068">
    <property type="protein sequence ID" value="PIO30293.1"/>
    <property type="molecule type" value="Genomic_DNA"/>
</dbReference>
<evidence type="ECO:0000313" key="4">
    <source>
        <dbReference type="EMBL" id="PIO30293.1"/>
    </source>
</evidence>
<feature type="chain" id="PRO_5013822796" description="Chemokine interleukin-8-like domain-containing protein" evidence="2">
    <location>
        <begin position="25"/>
        <end position="89"/>
    </location>
</feature>
<dbReference type="Gene3D" id="2.40.50.40">
    <property type="match status" value="1"/>
</dbReference>
<evidence type="ECO:0000313" key="5">
    <source>
        <dbReference type="Proteomes" id="UP000228934"/>
    </source>
</evidence>
<evidence type="ECO:0000259" key="3">
    <source>
        <dbReference type="Pfam" id="PF00048"/>
    </source>
</evidence>
<name>A0A2G9RSY6_AQUCT</name>
<keyword evidence="2" id="KW-0732">Signal</keyword>
<dbReference type="OrthoDB" id="8870994at2759"/>
<protein>
    <recommendedName>
        <fullName evidence="3">Chemokine interleukin-8-like domain-containing protein</fullName>
    </recommendedName>
</protein>
<dbReference type="Proteomes" id="UP000228934">
    <property type="component" value="Unassembled WGS sequence"/>
</dbReference>
<dbReference type="GO" id="GO:0008009">
    <property type="term" value="F:chemokine activity"/>
    <property type="evidence" value="ECO:0007669"/>
    <property type="project" value="InterPro"/>
</dbReference>
<dbReference type="SUPFAM" id="SSF54117">
    <property type="entry name" value="Interleukin 8-like chemokines"/>
    <property type="match status" value="1"/>
</dbReference>
<feature type="signal peptide" evidence="2">
    <location>
        <begin position="1"/>
        <end position="24"/>
    </location>
</feature>
<keyword evidence="1" id="KW-0202">Cytokine</keyword>
<gene>
    <name evidence="4" type="ORF">AB205_0145720</name>
</gene>
<organism evidence="4 5">
    <name type="scientific">Aquarana catesbeiana</name>
    <name type="common">American bullfrog</name>
    <name type="synonym">Rana catesbeiana</name>
    <dbReference type="NCBI Taxonomy" id="8400"/>
    <lineage>
        <taxon>Eukaryota</taxon>
        <taxon>Metazoa</taxon>
        <taxon>Chordata</taxon>
        <taxon>Craniata</taxon>
        <taxon>Vertebrata</taxon>
        <taxon>Euteleostomi</taxon>
        <taxon>Amphibia</taxon>
        <taxon>Batrachia</taxon>
        <taxon>Anura</taxon>
        <taxon>Neobatrachia</taxon>
        <taxon>Ranoidea</taxon>
        <taxon>Ranidae</taxon>
        <taxon>Aquarana</taxon>
    </lineage>
</organism>